<name>A0ABT6TPR7_9BACL</name>
<feature type="signal peptide" evidence="3">
    <location>
        <begin position="1"/>
        <end position="28"/>
    </location>
</feature>
<dbReference type="InterPro" id="IPR058923">
    <property type="entry name" value="RCC1-like_dom"/>
</dbReference>
<dbReference type="PRINTS" id="PR00633">
    <property type="entry name" value="RCCNDNSATION"/>
</dbReference>
<dbReference type="Gene3D" id="2.130.10.30">
    <property type="entry name" value="Regulator of chromosome condensation 1/beta-lactamase-inhibitor protein II"/>
    <property type="match status" value="3"/>
</dbReference>
<feature type="chain" id="PRO_5045093809" description="Copper amine oxidase-like N-terminal domain-containing protein" evidence="3">
    <location>
        <begin position="29"/>
        <end position="484"/>
    </location>
</feature>
<organism evidence="6 7">
    <name type="scientific">Cohnella hashimotonis</name>
    <dbReference type="NCBI Taxonomy" id="2826895"/>
    <lineage>
        <taxon>Bacteria</taxon>
        <taxon>Bacillati</taxon>
        <taxon>Bacillota</taxon>
        <taxon>Bacilli</taxon>
        <taxon>Bacillales</taxon>
        <taxon>Paenibacillaceae</taxon>
        <taxon>Cohnella</taxon>
    </lineage>
</organism>
<gene>
    <name evidence="6" type="ORF">KB449_22890</name>
</gene>
<dbReference type="InterPro" id="IPR012854">
    <property type="entry name" value="Cu_amine_oxidase-like_N"/>
</dbReference>
<dbReference type="InterPro" id="IPR009091">
    <property type="entry name" value="RCC1/BLIP-II"/>
</dbReference>
<feature type="domain" description="RCC1-like" evidence="5">
    <location>
        <begin position="40"/>
        <end position="354"/>
    </location>
</feature>
<evidence type="ECO:0000259" key="4">
    <source>
        <dbReference type="Pfam" id="PF07833"/>
    </source>
</evidence>
<evidence type="ECO:0000259" key="5">
    <source>
        <dbReference type="Pfam" id="PF25390"/>
    </source>
</evidence>
<dbReference type="SUPFAM" id="SSF50985">
    <property type="entry name" value="RCC1/BLIP-II"/>
    <property type="match status" value="2"/>
</dbReference>
<feature type="domain" description="Copper amine oxidase-like N-terminal" evidence="4">
    <location>
        <begin position="361"/>
        <end position="480"/>
    </location>
</feature>
<evidence type="ECO:0008006" key="8">
    <source>
        <dbReference type="Google" id="ProtNLM"/>
    </source>
</evidence>
<proteinExistence type="predicted"/>
<sequence>MSRSMFRKTGILALSLSILLLSSAFAQAAESSGPAASNPIVSIEAGWNSQFLVYADGRTAAWGANKDGQLGDGTLYEQYVPKWLSLANVKQTASSKSASYALLQDGSVWRSGTFIDAISHNVVNAPPTRIEGLSNISAISAGADLLIALKNDGTVWTLGNDLQGANRAAQDASQIPVQVSGLQNISAVSAGGYHMMALSRDGQVWTWGYNYYGAIGNGTKNTQFEPYLVPGIGKVKSIAAGNYDSNALLADGSVWNWGKTNGLTSVRKTPAKLNALKATVAISAGGQLLALQADGTINTVEGKVAGLSHVIRIHAGYTMNLAQTKDGTVYSWGYGGYPGDGTPYAVDLKPSKVKMPLSFSVNGEPANVKLSPMYRDGILYISRSELFQSLGVKVDISFSNPDPKKYNAVYETWTFSKGDRLITYSWRDQSYRIGDEPIAEAPKPFSVNGNYSNTTMFPLRFLCEKLGISVAFDAAMNTVMLDES</sequence>
<dbReference type="Pfam" id="PF25390">
    <property type="entry name" value="WD40_RLD"/>
    <property type="match status" value="1"/>
</dbReference>
<keyword evidence="1" id="KW-0344">Guanine-nucleotide releasing factor</keyword>
<evidence type="ECO:0000256" key="2">
    <source>
        <dbReference type="ARBA" id="ARBA00022737"/>
    </source>
</evidence>
<evidence type="ECO:0000313" key="7">
    <source>
        <dbReference type="Proteomes" id="UP001161691"/>
    </source>
</evidence>
<evidence type="ECO:0000256" key="3">
    <source>
        <dbReference type="SAM" id="SignalP"/>
    </source>
</evidence>
<dbReference type="PROSITE" id="PS50012">
    <property type="entry name" value="RCC1_3"/>
    <property type="match status" value="3"/>
</dbReference>
<dbReference type="Pfam" id="PF07833">
    <property type="entry name" value="Cu_amine_oxidN1"/>
    <property type="match status" value="1"/>
</dbReference>
<keyword evidence="2" id="KW-0677">Repeat</keyword>
<dbReference type="Proteomes" id="UP001161691">
    <property type="component" value="Unassembled WGS sequence"/>
</dbReference>
<accession>A0ABT6TPR7</accession>
<comment type="caution">
    <text evidence="6">The sequence shown here is derived from an EMBL/GenBank/DDBJ whole genome shotgun (WGS) entry which is preliminary data.</text>
</comment>
<dbReference type="RefSeq" id="WP_282910562.1">
    <property type="nucleotide sequence ID" value="NZ_JAGRPV010000001.1"/>
</dbReference>
<dbReference type="InterPro" id="IPR051553">
    <property type="entry name" value="Ran_GTPase-activating"/>
</dbReference>
<reference evidence="6" key="1">
    <citation type="submission" date="2023-04" db="EMBL/GenBank/DDBJ databases">
        <title>Comparative genomic analysis of Cohnella hashimotonis sp. nov., isolated from the International Space Station.</title>
        <authorList>
            <person name="Venkateswaran K."/>
            <person name="Simpson A."/>
        </authorList>
    </citation>
    <scope>NUCLEOTIDE SEQUENCE</scope>
    <source>
        <strain evidence="6">F6_2S_P_1</strain>
    </source>
</reference>
<dbReference type="EMBL" id="JAGRPV010000001">
    <property type="protein sequence ID" value="MDI4647817.1"/>
    <property type="molecule type" value="Genomic_DNA"/>
</dbReference>
<evidence type="ECO:0000256" key="1">
    <source>
        <dbReference type="ARBA" id="ARBA00022658"/>
    </source>
</evidence>
<protein>
    <recommendedName>
        <fullName evidence="8">Copper amine oxidase-like N-terminal domain-containing protein</fullName>
    </recommendedName>
</protein>
<keyword evidence="3" id="KW-0732">Signal</keyword>
<dbReference type="InterPro" id="IPR000408">
    <property type="entry name" value="Reg_chr_condens"/>
</dbReference>
<dbReference type="PANTHER" id="PTHR45982">
    <property type="entry name" value="REGULATOR OF CHROMOSOME CONDENSATION"/>
    <property type="match status" value="1"/>
</dbReference>
<evidence type="ECO:0000313" key="6">
    <source>
        <dbReference type="EMBL" id="MDI4647817.1"/>
    </source>
</evidence>
<keyword evidence="7" id="KW-1185">Reference proteome</keyword>
<dbReference type="PANTHER" id="PTHR45982:SF1">
    <property type="entry name" value="REGULATOR OF CHROMOSOME CONDENSATION"/>
    <property type="match status" value="1"/>
</dbReference>